<dbReference type="InterPro" id="IPR005467">
    <property type="entry name" value="His_kinase_dom"/>
</dbReference>
<evidence type="ECO:0000256" key="5">
    <source>
        <dbReference type="ARBA" id="ARBA00023012"/>
    </source>
</evidence>
<keyword evidence="5" id="KW-0902">Two-component regulatory system</keyword>
<feature type="transmembrane region" description="Helical" evidence="6">
    <location>
        <begin position="169"/>
        <end position="189"/>
    </location>
</feature>
<feature type="domain" description="Histidine kinase" evidence="7">
    <location>
        <begin position="659"/>
        <end position="749"/>
    </location>
</feature>
<keyword evidence="1" id="KW-0808">Transferase</keyword>
<dbReference type="InterPro" id="IPR003594">
    <property type="entry name" value="HATPase_dom"/>
</dbReference>
<keyword evidence="9" id="KW-1185">Reference proteome</keyword>
<name>A0ABV5WHK4_9BACI</name>
<dbReference type="PANTHER" id="PTHR24421">
    <property type="entry name" value="NITRATE/NITRITE SENSOR PROTEIN NARX-RELATED"/>
    <property type="match status" value="1"/>
</dbReference>
<feature type="transmembrane region" description="Helical" evidence="6">
    <location>
        <begin position="140"/>
        <end position="157"/>
    </location>
</feature>
<evidence type="ECO:0000256" key="1">
    <source>
        <dbReference type="ARBA" id="ARBA00022679"/>
    </source>
</evidence>
<gene>
    <name evidence="8" type="ORF">ACFFMS_17130</name>
</gene>
<dbReference type="SUPFAM" id="SSF50156">
    <property type="entry name" value="PDZ domain-like"/>
    <property type="match status" value="1"/>
</dbReference>
<protein>
    <submittedName>
        <fullName evidence="8">Sensor histidine kinase</fullName>
    </submittedName>
</protein>
<evidence type="ECO:0000313" key="8">
    <source>
        <dbReference type="EMBL" id="MFB9760092.1"/>
    </source>
</evidence>
<dbReference type="PANTHER" id="PTHR24421:SF60">
    <property type="entry name" value="SENSOR HISTIDINE KINASE COMP"/>
    <property type="match status" value="1"/>
</dbReference>
<feature type="transmembrane region" description="Helical" evidence="6">
    <location>
        <begin position="201"/>
        <end position="226"/>
    </location>
</feature>
<dbReference type="Pfam" id="PF02518">
    <property type="entry name" value="HATPase_c"/>
    <property type="match status" value="1"/>
</dbReference>
<keyword evidence="4" id="KW-0067">ATP-binding</keyword>
<feature type="transmembrane region" description="Helical" evidence="6">
    <location>
        <begin position="7"/>
        <end position="25"/>
    </location>
</feature>
<dbReference type="Proteomes" id="UP001589609">
    <property type="component" value="Unassembled WGS sequence"/>
</dbReference>
<proteinExistence type="predicted"/>
<keyword evidence="6" id="KW-0812">Transmembrane</keyword>
<dbReference type="PROSITE" id="PS51257">
    <property type="entry name" value="PROKAR_LIPOPROTEIN"/>
    <property type="match status" value="1"/>
</dbReference>
<dbReference type="GO" id="GO:0016301">
    <property type="term" value="F:kinase activity"/>
    <property type="evidence" value="ECO:0007669"/>
    <property type="project" value="UniProtKB-KW"/>
</dbReference>
<dbReference type="SMART" id="SM00387">
    <property type="entry name" value="HATPase_c"/>
    <property type="match status" value="1"/>
</dbReference>
<dbReference type="InterPro" id="IPR050482">
    <property type="entry name" value="Sensor_HK_TwoCompSys"/>
</dbReference>
<sequence length="765" mass="88587">MKKPTLYMIFIALIACIATYFTYVISTYPLMGMKAQQIREHHYTVTDVYPNGWAYIHGIRAGDHIVISDDHVDTIRTHGRVEKIRALLIERKGIYSSFFINYERAPISYLFYTFFPLVLFVLTLAIVLYVYRRFKETESVLLLSVFLLIVSMCYVSGEVSARFDRIGVYVMGLSLIMCPVVVSHFMYQIYREHSITLFSRIVLYTLYICAVLLSTISYILVCSFHISEGIYLFLFLLMSAAVAALIYKNCRGYKHVLNHAKLKLVFYTILFAFLPFCLFYALPKVLTGIVIVSAEYTACFLAFLPFAALYIVMNKELHDIDYMLKRMFYYALLSCFPALALILGFYVLHPASFEWLSYLRIYLLCWAIMASLLFIKEEADVGIESRLVFNKARYEASLLRFSKAGMSSISANSIIDNLINEMKKVLFVKRVFKLEFLKTGQRFCLSEDDCEIDLASLRETLIREEMVIGTVMRGKSGYFLLVGETPEIYTCMFISYKKDRVRFNHDDLVWLHTIALHTNVLLQSFVHVQEILREFERTRDEQGASSLLLSKLLFMVSEQEKESLSRDIHDTLLQELILIYQELGQGMAIDAARDQLIQQIQYIREECYRLRPPFLLQMGIVDGLQTLIENHRMKEQVLIEFASNLDAAERLGEWYTVHLYRIMQELLHNARKHAEANCIFISLYKKENRLLLVYEDDGVGMEMSCLGNTKQHFGLVGIKERTQTMNGELSISSAPNEGMLIRIELPLPKKENTEENNYGNPSFDC</sequence>
<reference evidence="8 9" key="1">
    <citation type="submission" date="2024-09" db="EMBL/GenBank/DDBJ databases">
        <authorList>
            <person name="Sun Q."/>
            <person name="Mori K."/>
        </authorList>
    </citation>
    <scope>NUCLEOTIDE SEQUENCE [LARGE SCALE GENOMIC DNA]</scope>
    <source>
        <strain evidence="8 9">JCM 11201</strain>
    </source>
</reference>
<feature type="transmembrane region" description="Helical" evidence="6">
    <location>
        <begin position="109"/>
        <end position="131"/>
    </location>
</feature>
<feature type="transmembrane region" description="Helical" evidence="6">
    <location>
        <begin position="232"/>
        <end position="250"/>
    </location>
</feature>
<keyword evidence="3 8" id="KW-0418">Kinase</keyword>
<keyword evidence="6" id="KW-1133">Transmembrane helix</keyword>
<evidence type="ECO:0000256" key="4">
    <source>
        <dbReference type="ARBA" id="ARBA00022840"/>
    </source>
</evidence>
<organism evidence="8 9">
    <name type="scientific">Ectobacillus funiculus</name>
    <dbReference type="NCBI Taxonomy" id="137993"/>
    <lineage>
        <taxon>Bacteria</taxon>
        <taxon>Bacillati</taxon>
        <taxon>Bacillota</taxon>
        <taxon>Bacilli</taxon>
        <taxon>Bacillales</taxon>
        <taxon>Bacillaceae</taxon>
        <taxon>Ectobacillus</taxon>
    </lineage>
</organism>
<dbReference type="EMBL" id="JBHMAF010000108">
    <property type="protein sequence ID" value="MFB9760092.1"/>
    <property type="molecule type" value="Genomic_DNA"/>
</dbReference>
<evidence type="ECO:0000313" key="9">
    <source>
        <dbReference type="Proteomes" id="UP001589609"/>
    </source>
</evidence>
<comment type="caution">
    <text evidence="8">The sequence shown here is derived from an EMBL/GenBank/DDBJ whole genome shotgun (WGS) entry which is preliminary data.</text>
</comment>
<feature type="transmembrane region" description="Helical" evidence="6">
    <location>
        <begin position="355"/>
        <end position="375"/>
    </location>
</feature>
<evidence type="ECO:0000259" key="7">
    <source>
        <dbReference type="PROSITE" id="PS50109"/>
    </source>
</evidence>
<keyword evidence="6" id="KW-0472">Membrane</keyword>
<feature type="transmembrane region" description="Helical" evidence="6">
    <location>
        <begin position="288"/>
        <end position="312"/>
    </location>
</feature>
<dbReference type="SUPFAM" id="SSF55874">
    <property type="entry name" value="ATPase domain of HSP90 chaperone/DNA topoisomerase II/histidine kinase"/>
    <property type="match status" value="1"/>
</dbReference>
<evidence type="ECO:0000256" key="6">
    <source>
        <dbReference type="SAM" id="Phobius"/>
    </source>
</evidence>
<evidence type="ECO:0000256" key="3">
    <source>
        <dbReference type="ARBA" id="ARBA00022777"/>
    </source>
</evidence>
<feature type="transmembrane region" description="Helical" evidence="6">
    <location>
        <begin position="262"/>
        <end position="282"/>
    </location>
</feature>
<dbReference type="InterPro" id="IPR036890">
    <property type="entry name" value="HATPase_C_sf"/>
</dbReference>
<feature type="transmembrane region" description="Helical" evidence="6">
    <location>
        <begin position="328"/>
        <end position="349"/>
    </location>
</feature>
<dbReference type="Gene3D" id="3.30.565.10">
    <property type="entry name" value="Histidine kinase-like ATPase, C-terminal domain"/>
    <property type="match status" value="1"/>
</dbReference>
<dbReference type="InterPro" id="IPR036034">
    <property type="entry name" value="PDZ_sf"/>
</dbReference>
<keyword evidence="2" id="KW-0547">Nucleotide-binding</keyword>
<dbReference type="PROSITE" id="PS50109">
    <property type="entry name" value="HIS_KIN"/>
    <property type="match status" value="1"/>
</dbReference>
<evidence type="ECO:0000256" key="2">
    <source>
        <dbReference type="ARBA" id="ARBA00022741"/>
    </source>
</evidence>
<dbReference type="CDD" id="cd16917">
    <property type="entry name" value="HATPase_UhpB-NarQ-NarX-like"/>
    <property type="match status" value="1"/>
</dbReference>
<accession>A0ABV5WHK4</accession>